<comment type="caution">
    <text evidence="1">The sequence shown here is derived from an EMBL/GenBank/DDBJ whole genome shotgun (WGS) entry which is preliminary data.</text>
</comment>
<dbReference type="AlphaFoldDB" id="A0A2Y9BIU7"/>
<proteinExistence type="predicted"/>
<reference evidence="1 2" key="1">
    <citation type="submission" date="2018-05" db="EMBL/GenBank/DDBJ databases">
        <title>The Hungate 1000. A catalogue of reference genomes from the rumen microbiome.</title>
        <authorList>
            <person name="Kelly W."/>
        </authorList>
    </citation>
    <scope>NUCLEOTIDE SEQUENCE [LARGE SCALE GENOMIC DNA]</scope>
    <source>
        <strain evidence="1 2">NLAE-zl-C242</strain>
    </source>
</reference>
<dbReference type="RefSeq" id="WP_109731029.1">
    <property type="nucleotide sequence ID" value="NZ_BAAACK010000018.1"/>
</dbReference>
<gene>
    <name evidence="1" type="ORF">A8806_105203</name>
</gene>
<dbReference type="InterPro" id="IPR029058">
    <property type="entry name" value="AB_hydrolase_fold"/>
</dbReference>
<name>A0A2Y9BIU7_9FIRM</name>
<dbReference type="Proteomes" id="UP000245845">
    <property type="component" value="Unassembled WGS sequence"/>
</dbReference>
<accession>A0A2Y9BIU7</accession>
<dbReference type="EMBL" id="QGDL01000005">
    <property type="protein sequence ID" value="PWJ29900.1"/>
    <property type="molecule type" value="Genomic_DNA"/>
</dbReference>
<dbReference type="OrthoDB" id="9795555at2"/>
<organism evidence="1 2">
    <name type="scientific">Faecalicatena orotica</name>
    <dbReference type="NCBI Taxonomy" id="1544"/>
    <lineage>
        <taxon>Bacteria</taxon>
        <taxon>Bacillati</taxon>
        <taxon>Bacillota</taxon>
        <taxon>Clostridia</taxon>
        <taxon>Lachnospirales</taxon>
        <taxon>Lachnospiraceae</taxon>
        <taxon>Faecalicatena</taxon>
    </lineage>
</organism>
<protein>
    <submittedName>
        <fullName evidence="1">Uncharacterized protein</fullName>
    </submittedName>
</protein>
<dbReference type="Gene3D" id="3.40.50.1820">
    <property type="entry name" value="alpha/beta hydrolase"/>
    <property type="match status" value="1"/>
</dbReference>
<sequence>MNAISAFANGTFDPGAFNTFEYGMNAFEMQYVYKSYKDAPLHPYVLKYWKARDVKKKIYDLGNHGRVYSVLSPLQAEMGRSYPVIYCYHDSSDDIFCAETYGYSDLIAKEKLICVYPEYHLKELKGLEDDFRYIMHQLEENGYAVDRERIYVTGFGYGASASAKLTVRLKDRLAGTGLVCGAHIFRGSELAGILKESVKESCPKQALICIGGKMDGKNIWPLEEEAYITTFNQWMLKFAQAENYQQISLARSQDIFHNSEDRVKREFGLDFDHTWMDYMEGTYWYCGQYENVSKMPVARFISVEGLPHIHCKNVAVQVWEYLKRFRRDPAFGTLEYIQEKETQQPF</sequence>
<evidence type="ECO:0000313" key="2">
    <source>
        <dbReference type="Proteomes" id="UP000245845"/>
    </source>
</evidence>
<evidence type="ECO:0000313" key="1">
    <source>
        <dbReference type="EMBL" id="PWJ29900.1"/>
    </source>
</evidence>
<keyword evidence="2" id="KW-1185">Reference proteome</keyword>
<dbReference type="SUPFAM" id="SSF53474">
    <property type="entry name" value="alpha/beta-Hydrolases"/>
    <property type="match status" value="1"/>
</dbReference>